<dbReference type="InterPro" id="IPR053154">
    <property type="entry name" value="c-di-AMP_regulator"/>
</dbReference>
<dbReference type="AlphaFoldDB" id="A0A1M5XAJ8"/>
<dbReference type="PANTHER" id="PTHR37804">
    <property type="entry name" value="CDAA REGULATORY PROTEIN CDAR"/>
    <property type="match status" value="1"/>
</dbReference>
<accession>A0A1M5XAJ8</accession>
<keyword evidence="1" id="KW-0812">Transmembrane</keyword>
<dbReference type="Gene3D" id="2.170.120.30">
    <property type="match status" value="2"/>
</dbReference>
<gene>
    <name evidence="2" type="ORF">SAMN02745180_01609</name>
</gene>
<dbReference type="Pfam" id="PF07949">
    <property type="entry name" value="YbbR"/>
    <property type="match status" value="4"/>
</dbReference>
<dbReference type="OrthoDB" id="2111604at2"/>
<feature type="transmembrane region" description="Helical" evidence="1">
    <location>
        <begin position="9"/>
        <end position="26"/>
    </location>
</feature>
<keyword evidence="3" id="KW-1185">Reference proteome</keyword>
<keyword evidence="1" id="KW-0472">Membrane</keyword>
<dbReference type="Proteomes" id="UP000184389">
    <property type="component" value="Unassembled WGS sequence"/>
</dbReference>
<dbReference type="PANTHER" id="PTHR37804:SF1">
    <property type="entry name" value="CDAA REGULATORY PROTEIN CDAR"/>
    <property type="match status" value="1"/>
</dbReference>
<proteinExistence type="predicted"/>
<evidence type="ECO:0000313" key="2">
    <source>
        <dbReference type="EMBL" id="SHH96897.1"/>
    </source>
</evidence>
<protein>
    <submittedName>
        <fullName evidence="2">YbbR domain-containing protein</fullName>
    </submittedName>
</protein>
<sequence>MNKEKKSDLTVKIFALVIAIILWSYVMNDVNPRITKEYKNVDVAFRNLETLDRSGIVLMEPQEVKVNVKVSGRRSDVLKIRDKDIVAKIDLSGYSEGTKKVPIYLEVPSKVELVDYSPKEVPFVFEKIVSEGKKVTIKTNGKLPNGYSIGEAEVKPQLVFLKGPKSWVNSVSEVLAIVDVSERTSDINITVPIKLVDDGGNEVRGVEKDPNRVDIYIPVYRTKSVPIEIQTEGEFPSDVEITNLGVSPSRVDIKGYGDLIGSINSIKTSPVDVNELMDKRSVDVNLILPEGVELLNPEQKISVKLNLEKIETKTFEYNFNEINIKNLSVDLTAEDADSYGNIVITLKGPEAILNVITKESISPEIDLNGLGEGTYDVKINIGDLQGSKLESISPSSIRVTLKKE</sequence>
<dbReference type="InterPro" id="IPR012505">
    <property type="entry name" value="YbbR"/>
</dbReference>
<dbReference type="STRING" id="1123281.SAMN02745180_01609"/>
<reference evidence="2 3" key="1">
    <citation type="submission" date="2016-11" db="EMBL/GenBank/DDBJ databases">
        <authorList>
            <person name="Jaros S."/>
            <person name="Januszkiewicz K."/>
            <person name="Wedrychowicz H."/>
        </authorList>
    </citation>
    <scope>NUCLEOTIDE SEQUENCE [LARGE SCALE GENOMIC DNA]</scope>
    <source>
        <strain evidence="2 3">DSM 13106</strain>
    </source>
</reference>
<evidence type="ECO:0000256" key="1">
    <source>
        <dbReference type="SAM" id="Phobius"/>
    </source>
</evidence>
<dbReference type="Gene3D" id="2.170.120.40">
    <property type="entry name" value="YbbR-like domain"/>
    <property type="match status" value="2"/>
</dbReference>
<dbReference type="RefSeq" id="WP_072744270.1">
    <property type="nucleotide sequence ID" value="NZ_FQXR01000006.1"/>
</dbReference>
<name>A0A1M5XAJ8_9FIRM</name>
<evidence type="ECO:0000313" key="3">
    <source>
        <dbReference type="Proteomes" id="UP000184389"/>
    </source>
</evidence>
<dbReference type="EMBL" id="FQXR01000006">
    <property type="protein sequence ID" value="SHH96897.1"/>
    <property type="molecule type" value="Genomic_DNA"/>
</dbReference>
<organism evidence="2 3">
    <name type="scientific">Sporanaerobacter acetigenes DSM 13106</name>
    <dbReference type="NCBI Taxonomy" id="1123281"/>
    <lineage>
        <taxon>Bacteria</taxon>
        <taxon>Bacillati</taxon>
        <taxon>Bacillota</taxon>
        <taxon>Tissierellia</taxon>
        <taxon>Tissierellales</taxon>
        <taxon>Sporanaerobacteraceae</taxon>
        <taxon>Sporanaerobacter</taxon>
    </lineage>
</organism>
<keyword evidence="1" id="KW-1133">Transmembrane helix</keyword>